<dbReference type="STRING" id="1122206.SAMN02745753_03089"/>
<keyword evidence="8 9" id="KW-0131">Cell cycle</keyword>
<organism evidence="11 12">
    <name type="scientific">Marinomonas polaris DSM 16579</name>
    <dbReference type="NCBI Taxonomy" id="1122206"/>
    <lineage>
        <taxon>Bacteria</taxon>
        <taxon>Pseudomonadati</taxon>
        <taxon>Pseudomonadota</taxon>
        <taxon>Gammaproteobacteria</taxon>
        <taxon>Oceanospirillales</taxon>
        <taxon>Oceanospirillaceae</taxon>
        <taxon>Marinomonas</taxon>
    </lineage>
</organism>
<dbReference type="AlphaFoldDB" id="A0A1M5GBU1"/>
<sequence length="226" mass="24761">MRIAALIGAVLLILVAVFQGNDSSETWFAIQKIEIKGDLKYATEDELQSDYSSLLGQSLLSVSLSDALATVLSSEWVASAEIRKVWPNTLQVLVHEHTPLAYWGDGQLISTSAVVITPPKVPNLPLTRLYGPEDSSDVVLEQFGLVSQVLASTSLRVSTLTLEPRGAWSIIFTNGVAVKLGREEILERLQRFIAVYKSDLSGRIDQITSVDARYPHGVAVGWKKNK</sequence>
<comment type="subcellular location">
    <subcellularLocation>
        <location evidence="9">Cell inner membrane</location>
        <topology evidence="9">Single-pass type II membrane protein</topology>
    </subcellularLocation>
    <subcellularLocation>
        <location evidence="1">Membrane</location>
    </subcellularLocation>
    <text evidence="9">Localizes to the division septum.</text>
</comment>
<dbReference type="GO" id="GO:0090529">
    <property type="term" value="P:cell septum assembly"/>
    <property type="evidence" value="ECO:0007669"/>
    <property type="project" value="InterPro"/>
</dbReference>
<evidence type="ECO:0000256" key="4">
    <source>
        <dbReference type="ARBA" id="ARBA00022618"/>
    </source>
</evidence>
<dbReference type="OrthoDB" id="9790370at2"/>
<dbReference type="Pfam" id="PF03799">
    <property type="entry name" value="FtsQ_DivIB_C"/>
    <property type="match status" value="1"/>
</dbReference>
<keyword evidence="5 9" id="KW-0812">Transmembrane</keyword>
<evidence type="ECO:0000256" key="9">
    <source>
        <dbReference type="HAMAP-Rule" id="MF_00911"/>
    </source>
</evidence>
<dbReference type="GO" id="GO:0005886">
    <property type="term" value="C:plasma membrane"/>
    <property type="evidence" value="ECO:0007669"/>
    <property type="project" value="UniProtKB-SubCell"/>
</dbReference>
<reference evidence="12" key="1">
    <citation type="submission" date="2016-11" db="EMBL/GenBank/DDBJ databases">
        <authorList>
            <person name="Varghese N."/>
            <person name="Submissions S."/>
        </authorList>
    </citation>
    <scope>NUCLEOTIDE SEQUENCE [LARGE SCALE GENOMIC DNA]</scope>
    <source>
        <strain evidence="12">DSM 16579</strain>
    </source>
</reference>
<accession>A0A1M5GBU1</accession>
<evidence type="ECO:0000256" key="1">
    <source>
        <dbReference type="ARBA" id="ARBA00004370"/>
    </source>
</evidence>
<dbReference type="InterPro" id="IPR026579">
    <property type="entry name" value="FtsQ"/>
</dbReference>
<dbReference type="Gene3D" id="3.10.20.310">
    <property type="entry name" value="membrane protein fhac"/>
    <property type="match status" value="1"/>
</dbReference>
<keyword evidence="3 9" id="KW-0997">Cell inner membrane</keyword>
<dbReference type="GO" id="GO:0043093">
    <property type="term" value="P:FtsZ-dependent cytokinesis"/>
    <property type="evidence" value="ECO:0007669"/>
    <property type="project" value="UniProtKB-UniRule"/>
</dbReference>
<dbReference type="Gene3D" id="3.40.50.11690">
    <property type="entry name" value="Cell division protein FtsQ/DivIB"/>
    <property type="match status" value="1"/>
</dbReference>
<evidence type="ECO:0000256" key="2">
    <source>
        <dbReference type="ARBA" id="ARBA00022475"/>
    </source>
</evidence>
<evidence type="ECO:0000256" key="3">
    <source>
        <dbReference type="ARBA" id="ARBA00022519"/>
    </source>
</evidence>
<feature type="domain" description="POTRA" evidence="10">
    <location>
        <begin position="28"/>
        <end position="97"/>
    </location>
</feature>
<evidence type="ECO:0000256" key="5">
    <source>
        <dbReference type="ARBA" id="ARBA00022692"/>
    </source>
</evidence>
<dbReference type="HAMAP" id="MF_00911">
    <property type="entry name" value="FtsQ_subfam"/>
    <property type="match status" value="1"/>
</dbReference>
<dbReference type="RefSeq" id="WP_072840581.1">
    <property type="nucleotide sequence ID" value="NZ_FQVF01000014.1"/>
</dbReference>
<dbReference type="PROSITE" id="PS51779">
    <property type="entry name" value="POTRA"/>
    <property type="match status" value="1"/>
</dbReference>
<proteinExistence type="inferred from homology"/>
<comment type="similarity">
    <text evidence="9">Belongs to the FtsQ/DivIB family. FtsQ subfamily.</text>
</comment>
<evidence type="ECO:0000256" key="8">
    <source>
        <dbReference type="ARBA" id="ARBA00023306"/>
    </source>
</evidence>
<keyword evidence="4 9" id="KW-0132">Cell division</keyword>
<keyword evidence="12" id="KW-1185">Reference proteome</keyword>
<evidence type="ECO:0000256" key="7">
    <source>
        <dbReference type="ARBA" id="ARBA00023136"/>
    </source>
</evidence>
<keyword evidence="6 9" id="KW-1133">Transmembrane helix</keyword>
<comment type="subunit">
    <text evidence="9">Part of a complex composed of FtsB, FtsL and FtsQ.</text>
</comment>
<dbReference type="GO" id="GO:0032153">
    <property type="term" value="C:cell division site"/>
    <property type="evidence" value="ECO:0007669"/>
    <property type="project" value="UniProtKB-UniRule"/>
</dbReference>
<comment type="function">
    <text evidence="9">Essential cell division protein. May link together the upstream cell division proteins, which are predominantly cytoplasmic, with the downstream cell division proteins, which are predominantly periplasmic. May control correct divisome assembly.</text>
</comment>
<dbReference type="PANTHER" id="PTHR35851:SF1">
    <property type="entry name" value="CELL DIVISION PROTEIN FTSQ"/>
    <property type="match status" value="1"/>
</dbReference>
<dbReference type="EMBL" id="FQVF01000014">
    <property type="protein sequence ID" value="SHG00952.1"/>
    <property type="molecule type" value="Genomic_DNA"/>
</dbReference>
<dbReference type="InterPro" id="IPR013685">
    <property type="entry name" value="POTRA_FtsQ_type"/>
</dbReference>
<protein>
    <recommendedName>
        <fullName evidence="9">Cell division protein FtsQ</fullName>
    </recommendedName>
</protein>
<dbReference type="Proteomes" id="UP000184517">
    <property type="component" value="Unassembled WGS sequence"/>
</dbReference>
<evidence type="ECO:0000259" key="10">
    <source>
        <dbReference type="PROSITE" id="PS51779"/>
    </source>
</evidence>
<dbReference type="Pfam" id="PF08478">
    <property type="entry name" value="POTRA_1"/>
    <property type="match status" value="1"/>
</dbReference>
<evidence type="ECO:0000313" key="12">
    <source>
        <dbReference type="Proteomes" id="UP000184517"/>
    </source>
</evidence>
<name>A0A1M5GBU1_9GAMM</name>
<dbReference type="PANTHER" id="PTHR35851">
    <property type="entry name" value="CELL DIVISION PROTEIN FTSQ"/>
    <property type="match status" value="1"/>
</dbReference>
<evidence type="ECO:0000313" key="11">
    <source>
        <dbReference type="EMBL" id="SHG00952.1"/>
    </source>
</evidence>
<evidence type="ECO:0000256" key="6">
    <source>
        <dbReference type="ARBA" id="ARBA00022989"/>
    </source>
</evidence>
<keyword evidence="7 9" id="KW-0472">Membrane</keyword>
<gene>
    <name evidence="9" type="primary">ftsQ</name>
    <name evidence="11" type="ORF">SAMN02745753_03089</name>
</gene>
<dbReference type="InterPro" id="IPR005548">
    <property type="entry name" value="Cell_div_FtsQ/DivIB_C"/>
</dbReference>
<dbReference type="InterPro" id="IPR045335">
    <property type="entry name" value="FtsQ_C_sf"/>
</dbReference>
<dbReference type="InterPro" id="IPR034746">
    <property type="entry name" value="POTRA"/>
</dbReference>
<keyword evidence="2 9" id="KW-1003">Cell membrane</keyword>